<evidence type="ECO:0000256" key="2">
    <source>
        <dbReference type="ARBA" id="ARBA00022448"/>
    </source>
</evidence>
<dbReference type="AlphaFoldDB" id="A0A1H3JXL8"/>
<organism evidence="11 12">
    <name type="scientific">Jannaschia faecimaris</name>
    <dbReference type="NCBI Taxonomy" id="1244108"/>
    <lineage>
        <taxon>Bacteria</taxon>
        <taxon>Pseudomonadati</taxon>
        <taxon>Pseudomonadota</taxon>
        <taxon>Alphaproteobacteria</taxon>
        <taxon>Rhodobacterales</taxon>
        <taxon>Roseobacteraceae</taxon>
        <taxon>Jannaschia</taxon>
    </lineage>
</organism>
<evidence type="ECO:0000256" key="1">
    <source>
        <dbReference type="ARBA" id="ARBA00004496"/>
    </source>
</evidence>
<dbReference type="Pfam" id="PF18269">
    <property type="entry name" value="T3SS_ATPase_C"/>
    <property type="match status" value="1"/>
</dbReference>
<evidence type="ECO:0000313" key="11">
    <source>
        <dbReference type="EMBL" id="SDY44068.1"/>
    </source>
</evidence>
<evidence type="ECO:0000256" key="9">
    <source>
        <dbReference type="SAM" id="MobiDB-lite"/>
    </source>
</evidence>
<dbReference type="SMART" id="SM00382">
    <property type="entry name" value="AAA"/>
    <property type="match status" value="1"/>
</dbReference>
<dbReference type="InterPro" id="IPR050053">
    <property type="entry name" value="ATPase_alpha/beta_chains"/>
</dbReference>
<evidence type="ECO:0000313" key="12">
    <source>
        <dbReference type="Proteomes" id="UP000198914"/>
    </source>
</evidence>
<dbReference type="InterPro" id="IPR005714">
    <property type="entry name" value="ATPase_T3SS_FliI/YscN"/>
</dbReference>
<keyword evidence="3" id="KW-0963">Cytoplasm</keyword>
<keyword evidence="2" id="KW-0813">Transport</keyword>
<dbReference type="STRING" id="1244108.SAMN05444004_101449"/>
<dbReference type="GO" id="GO:0005524">
    <property type="term" value="F:ATP binding"/>
    <property type="evidence" value="ECO:0007669"/>
    <property type="project" value="UniProtKB-KW"/>
</dbReference>
<evidence type="ECO:0000256" key="4">
    <source>
        <dbReference type="ARBA" id="ARBA00022741"/>
    </source>
</evidence>
<evidence type="ECO:0000259" key="10">
    <source>
        <dbReference type="SMART" id="SM00382"/>
    </source>
</evidence>
<sequence>MRRTETFAPFANFRAQVALSERGFPLGRIAELSPAGFRVTGLSDHALLGDELIYDDAAGLVQRAEVSHLEQGSLWATPFASAEGLRMGLPVRPAGSPRINPHDGWIGRIIDPFGRPLDDRPIAAGQPMPLRAQPPAAARRRGMGPRLRTGFAVLDTMLPIVRGQRIGLFAGSGVGKSTLIGTLAREMEADVCVLALVGERGREVSDFVRRILGPEGMARTVVVAATSDQPANTRRRCAVTALTVAEHFRDQGKHVLFLCDSITRLAEAHREVATAAGEDANLRGHPPSLAPLLASLAERAGPGEGEQGDITGVFSVLVAGSDMEEPLADIMRGQLDGHVVLSREIAEAGRFPAVDVLRSVSRSLPDAATRNENTLITEARKILSAHDRNELMVTSGLYERGSNSEIDQSLILVPRLNEVFTAQGLPRATDGFRMLAGILGRSYTAPTPAVQKPRSKTSAGDETELLPPD</sequence>
<dbReference type="GO" id="GO:0030254">
    <property type="term" value="P:protein secretion by the type III secretion system"/>
    <property type="evidence" value="ECO:0007669"/>
    <property type="project" value="InterPro"/>
</dbReference>
<evidence type="ECO:0000256" key="3">
    <source>
        <dbReference type="ARBA" id="ARBA00022490"/>
    </source>
</evidence>
<dbReference type="Pfam" id="PF00006">
    <property type="entry name" value="ATP-synt_ab"/>
    <property type="match status" value="1"/>
</dbReference>
<evidence type="ECO:0000256" key="7">
    <source>
        <dbReference type="ARBA" id="ARBA00022967"/>
    </source>
</evidence>
<keyword evidence="7" id="KW-1278">Translocase</keyword>
<dbReference type="SUPFAM" id="SSF52540">
    <property type="entry name" value="P-loop containing nucleoside triphosphate hydrolases"/>
    <property type="match status" value="1"/>
</dbReference>
<feature type="region of interest" description="Disordered" evidence="9">
    <location>
        <begin position="445"/>
        <end position="469"/>
    </location>
</feature>
<dbReference type="Proteomes" id="UP000198914">
    <property type="component" value="Unassembled WGS sequence"/>
</dbReference>
<dbReference type="Gene3D" id="3.40.50.12240">
    <property type="match status" value="1"/>
</dbReference>
<dbReference type="InterPro" id="IPR003593">
    <property type="entry name" value="AAA+_ATPase"/>
</dbReference>
<dbReference type="GO" id="GO:0030257">
    <property type="term" value="C:type III protein secretion system complex"/>
    <property type="evidence" value="ECO:0007669"/>
    <property type="project" value="InterPro"/>
</dbReference>
<feature type="domain" description="AAA+ ATPase" evidence="10">
    <location>
        <begin position="162"/>
        <end position="346"/>
    </location>
</feature>
<keyword evidence="5" id="KW-0067">ATP-binding</keyword>
<dbReference type="GO" id="GO:0016887">
    <property type="term" value="F:ATP hydrolysis activity"/>
    <property type="evidence" value="ECO:0007669"/>
    <property type="project" value="InterPro"/>
</dbReference>
<dbReference type="InterPro" id="IPR020003">
    <property type="entry name" value="ATPase_a/bsu_AS"/>
</dbReference>
<keyword evidence="12" id="KW-1185">Reference proteome</keyword>
<dbReference type="PANTHER" id="PTHR15184">
    <property type="entry name" value="ATP SYNTHASE"/>
    <property type="match status" value="1"/>
</dbReference>
<dbReference type="PANTHER" id="PTHR15184:SF9">
    <property type="entry name" value="SPI-1 TYPE 3 SECRETION SYSTEM ATPASE"/>
    <property type="match status" value="1"/>
</dbReference>
<dbReference type="GO" id="GO:0005737">
    <property type="term" value="C:cytoplasm"/>
    <property type="evidence" value="ECO:0007669"/>
    <property type="project" value="UniProtKB-SubCell"/>
</dbReference>
<dbReference type="OrthoDB" id="9801639at2"/>
<keyword evidence="6" id="KW-0653">Protein transport</keyword>
<dbReference type="EMBL" id="FNPX01000001">
    <property type="protein sequence ID" value="SDY44068.1"/>
    <property type="molecule type" value="Genomic_DNA"/>
</dbReference>
<dbReference type="InterPro" id="IPR027417">
    <property type="entry name" value="P-loop_NTPase"/>
</dbReference>
<name>A0A1H3JXL8_9RHOB</name>
<keyword evidence="4" id="KW-0547">Nucleotide-binding</keyword>
<gene>
    <name evidence="11" type="ORF">SAMN05444004_101449</name>
</gene>
<comment type="catalytic activity">
    <reaction evidence="8">
        <text>ATP + H2O + cellular proteinSide 1 = ADP + phosphate + cellular proteinSide 2.</text>
        <dbReference type="EC" id="7.4.2.8"/>
    </reaction>
</comment>
<evidence type="ECO:0000256" key="5">
    <source>
        <dbReference type="ARBA" id="ARBA00022840"/>
    </source>
</evidence>
<dbReference type="NCBIfam" id="TIGR01026">
    <property type="entry name" value="fliI_yscN"/>
    <property type="match status" value="1"/>
</dbReference>
<dbReference type="GO" id="GO:0008564">
    <property type="term" value="F:protein-exporting ATPase activity"/>
    <property type="evidence" value="ECO:0007669"/>
    <property type="project" value="UniProtKB-EC"/>
</dbReference>
<dbReference type="InterPro" id="IPR000194">
    <property type="entry name" value="ATPase_F1/V1/A1_a/bsu_nucl-bd"/>
</dbReference>
<dbReference type="RefSeq" id="WP_092641622.1">
    <property type="nucleotide sequence ID" value="NZ_FNPX01000001.1"/>
</dbReference>
<accession>A0A1H3JXL8</accession>
<evidence type="ECO:0000256" key="6">
    <source>
        <dbReference type="ARBA" id="ARBA00022927"/>
    </source>
</evidence>
<reference evidence="12" key="1">
    <citation type="submission" date="2016-10" db="EMBL/GenBank/DDBJ databases">
        <authorList>
            <person name="Varghese N."/>
            <person name="Submissions S."/>
        </authorList>
    </citation>
    <scope>NUCLEOTIDE SEQUENCE [LARGE SCALE GENOMIC DNA]</scope>
    <source>
        <strain evidence="12">DSM 100420</strain>
    </source>
</reference>
<comment type="subcellular location">
    <subcellularLocation>
        <location evidence="1">Cytoplasm</location>
    </subcellularLocation>
</comment>
<evidence type="ECO:0000256" key="8">
    <source>
        <dbReference type="ARBA" id="ARBA00034006"/>
    </source>
</evidence>
<dbReference type="InterPro" id="IPR040627">
    <property type="entry name" value="T3SS_ATPase_C"/>
</dbReference>
<dbReference type="GO" id="GO:0046933">
    <property type="term" value="F:proton-transporting ATP synthase activity, rotational mechanism"/>
    <property type="evidence" value="ECO:0007669"/>
    <property type="project" value="TreeGrafter"/>
</dbReference>
<protein>
    <submittedName>
        <fullName evidence="11">Flagellum-specific ATP synthase</fullName>
    </submittedName>
</protein>
<proteinExistence type="predicted"/>
<dbReference type="PROSITE" id="PS00152">
    <property type="entry name" value="ATPASE_ALPHA_BETA"/>
    <property type="match status" value="1"/>
</dbReference>